<dbReference type="EMBL" id="LBVV01000002">
    <property type="protein sequence ID" value="KKQ95274.1"/>
    <property type="molecule type" value="Genomic_DNA"/>
</dbReference>
<dbReference type="PANTHER" id="PTHR21349:SF0">
    <property type="entry name" value="LARGE RIBOSOMAL SUBUNIT PROTEIN BL21M"/>
    <property type="match status" value="1"/>
</dbReference>
<evidence type="ECO:0000313" key="8">
    <source>
        <dbReference type="EMBL" id="KKQ95274.1"/>
    </source>
</evidence>
<evidence type="ECO:0000256" key="7">
    <source>
        <dbReference type="RuleBase" id="RU000562"/>
    </source>
</evidence>
<keyword evidence="4 6" id="KW-0689">Ribosomal protein</keyword>
<accession>A0A0G0PAX7</accession>
<dbReference type="HAMAP" id="MF_01363">
    <property type="entry name" value="Ribosomal_bL21"/>
    <property type="match status" value="1"/>
</dbReference>
<gene>
    <name evidence="6" type="primary">rplU</name>
    <name evidence="8" type="ORF">UT18_C0002G0051</name>
</gene>
<proteinExistence type="inferred from homology"/>
<dbReference type="PATRIC" id="fig|1618345.3.peg.106"/>
<comment type="caution">
    <text evidence="8">The sequence shown here is derived from an EMBL/GenBank/DDBJ whole genome shotgun (WGS) entry which is preliminary data.</text>
</comment>
<dbReference type="STRING" id="1618345.UT18_C0002G0051"/>
<evidence type="ECO:0000256" key="6">
    <source>
        <dbReference type="HAMAP-Rule" id="MF_01363"/>
    </source>
</evidence>
<dbReference type="GO" id="GO:0006412">
    <property type="term" value="P:translation"/>
    <property type="evidence" value="ECO:0007669"/>
    <property type="project" value="UniProtKB-UniRule"/>
</dbReference>
<name>A0A0G0PAX7_UNCC2</name>
<reference evidence="8 9" key="1">
    <citation type="journal article" date="2015" name="Nature">
        <title>rRNA introns, odd ribosomes, and small enigmatic genomes across a large radiation of phyla.</title>
        <authorList>
            <person name="Brown C.T."/>
            <person name="Hug L.A."/>
            <person name="Thomas B.C."/>
            <person name="Sharon I."/>
            <person name="Castelle C.J."/>
            <person name="Singh A."/>
            <person name="Wilkins M.J."/>
            <person name="Williams K.H."/>
            <person name="Banfield J.F."/>
        </authorList>
    </citation>
    <scope>NUCLEOTIDE SEQUENCE [LARGE SCALE GENOMIC DNA]</scope>
</reference>
<dbReference type="AlphaFoldDB" id="A0A0G0PAX7"/>
<dbReference type="GO" id="GO:0019843">
    <property type="term" value="F:rRNA binding"/>
    <property type="evidence" value="ECO:0007669"/>
    <property type="project" value="UniProtKB-UniRule"/>
</dbReference>
<dbReference type="GO" id="GO:0005840">
    <property type="term" value="C:ribosome"/>
    <property type="evidence" value="ECO:0007669"/>
    <property type="project" value="UniProtKB-KW"/>
</dbReference>
<dbReference type="PANTHER" id="PTHR21349">
    <property type="entry name" value="50S RIBOSOMAL PROTEIN L21"/>
    <property type="match status" value="1"/>
</dbReference>
<comment type="subunit">
    <text evidence="6">Part of the 50S ribosomal subunit. Contacts protein L20.</text>
</comment>
<dbReference type="InterPro" id="IPR036164">
    <property type="entry name" value="bL21-like_sf"/>
</dbReference>
<dbReference type="GO" id="GO:1990904">
    <property type="term" value="C:ribonucleoprotein complex"/>
    <property type="evidence" value="ECO:0007669"/>
    <property type="project" value="UniProtKB-KW"/>
</dbReference>
<evidence type="ECO:0000313" key="9">
    <source>
        <dbReference type="Proteomes" id="UP000034207"/>
    </source>
</evidence>
<protein>
    <recommendedName>
        <fullName evidence="6">Large ribosomal subunit protein bL21</fullName>
    </recommendedName>
</protein>
<evidence type="ECO:0000256" key="2">
    <source>
        <dbReference type="ARBA" id="ARBA00022730"/>
    </source>
</evidence>
<comment type="function">
    <text evidence="6 7">This protein binds to 23S rRNA in the presence of protein L20.</text>
</comment>
<keyword evidence="2 6" id="KW-0699">rRNA-binding</keyword>
<comment type="similarity">
    <text evidence="1 6 7">Belongs to the bacterial ribosomal protein bL21 family.</text>
</comment>
<evidence type="ECO:0000256" key="5">
    <source>
        <dbReference type="ARBA" id="ARBA00023274"/>
    </source>
</evidence>
<keyword evidence="5 6" id="KW-0687">Ribonucleoprotein</keyword>
<organism evidence="8 9">
    <name type="scientific">candidate division CPR2 bacterium GW2011_GWC2_39_10</name>
    <dbReference type="NCBI Taxonomy" id="1618345"/>
    <lineage>
        <taxon>Bacteria</taxon>
        <taxon>Bacteria division CPR2</taxon>
    </lineage>
</organism>
<evidence type="ECO:0000256" key="1">
    <source>
        <dbReference type="ARBA" id="ARBA00008563"/>
    </source>
</evidence>
<dbReference type="GO" id="GO:0003735">
    <property type="term" value="F:structural constituent of ribosome"/>
    <property type="evidence" value="ECO:0007669"/>
    <property type="project" value="InterPro"/>
</dbReference>
<sequence length="121" mass="13524">MASEEKTSAKTKKITPSSAAFAVIESGSKQYLVKEGQTIQVELIELEEGKELNFDALLVGNEKEVKVGKPFLSGVKVKTKVKGDIKGEKLIVFKYKPKKNSRTKNGHRQKYTELEIVKIEI</sequence>
<dbReference type="Proteomes" id="UP000034207">
    <property type="component" value="Unassembled WGS sequence"/>
</dbReference>
<dbReference type="PROSITE" id="PS01169">
    <property type="entry name" value="RIBOSOMAL_L21"/>
    <property type="match status" value="1"/>
</dbReference>
<dbReference type="NCBIfam" id="TIGR00061">
    <property type="entry name" value="L21"/>
    <property type="match status" value="1"/>
</dbReference>
<evidence type="ECO:0000256" key="4">
    <source>
        <dbReference type="ARBA" id="ARBA00022980"/>
    </source>
</evidence>
<dbReference type="SUPFAM" id="SSF141091">
    <property type="entry name" value="L21p-like"/>
    <property type="match status" value="1"/>
</dbReference>
<dbReference type="Pfam" id="PF00829">
    <property type="entry name" value="Ribosomal_L21p"/>
    <property type="match status" value="1"/>
</dbReference>
<dbReference type="InterPro" id="IPR001787">
    <property type="entry name" value="Ribosomal_bL21"/>
</dbReference>
<dbReference type="GO" id="GO:0005737">
    <property type="term" value="C:cytoplasm"/>
    <property type="evidence" value="ECO:0007669"/>
    <property type="project" value="UniProtKB-ARBA"/>
</dbReference>
<evidence type="ECO:0000256" key="3">
    <source>
        <dbReference type="ARBA" id="ARBA00022884"/>
    </source>
</evidence>
<dbReference type="InterPro" id="IPR028909">
    <property type="entry name" value="bL21-like"/>
</dbReference>
<keyword evidence="3 6" id="KW-0694">RNA-binding</keyword>
<dbReference type="InterPro" id="IPR018258">
    <property type="entry name" value="Ribosomal_bL21_CS"/>
</dbReference>